<sequence length="191" mass="22018">MRCPPVDPSLKYEIDEDDFPLSSLTYVHIVNQGAFPPPSSLKSSLLLPPLEFSTPAEYFKKMFDDDMVERLLFLSNFYKMQKEGVQQKVTSKEMGQPTRFPLIADVMSRDPFKTLQRFFHANDSHLAVSKGQDSYDSVFKLRPVTDGLWANLKKIPAEERQSIDEQIVPYKGRLSFKKYPRAKPHSWGINI</sequence>
<dbReference type="PANTHER" id="PTHR47272:SF1">
    <property type="entry name" value="PIGGYBAC TRANSPOSABLE ELEMENT-DERIVED PROTEIN 3-LIKE"/>
    <property type="match status" value="1"/>
</dbReference>
<dbReference type="Pfam" id="PF13843">
    <property type="entry name" value="DDE_Tnp_1_7"/>
    <property type="match status" value="1"/>
</dbReference>
<comment type="caution">
    <text evidence="2">The sequence shown here is derived from an EMBL/GenBank/DDBJ whole genome shotgun (WGS) entry which is preliminary data.</text>
</comment>
<keyword evidence="3" id="KW-1185">Reference proteome</keyword>
<proteinExistence type="predicted"/>
<name>A0AA88HP79_ARTSF</name>
<dbReference type="Proteomes" id="UP001187531">
    <property type="component" value="Unassembled WGS sequence"/>
</dbReference>
<evidence type="ECO:0000313" key="3">
    <source>
        <dbReference type="Proteomes" id="UP001187531"/>
    </source>
</evidence>
<dbReference type="InterPro" id="IPR029526">
    <property type="entry name" value="PGBD"/>
</dbReference>
<reference evidence="2" key="1">
    <citation type="submission" date="2023-07" db="EMBL/GenBank/DDBJ databases">
        <title>Chromosome-level genome assembly of Artemia franciscana.</title>
        <authorList>
            <person name="Jo E."/>
        </authorList>
    </citation>
    <scope>NUCLEOTIDE SEQUENCE</scope>
    <source>
        <tissue evidence="2">Whole body</tissue>
    </source>
</reference>
<protein>
    <recommendedName>
        <fullName evidence="1">PiggyBac transposable element-derived protein domain-containing protein</fullName>
    </recommendedName>
</protein>
<dbReference type="PANTHER" id="PTHR47272">
    <property type="entry name" value="DDE_TNP_1_7 DOMAIN-CONTAINING PROTEIN"/>
    <property type="match status" value="1"/>
</dbReference>
<feature type="domain" description="PiggyBac transposable element-derived protein" evidence="1">
    <location>
        <begin position="97"/>
        <end position="190"/>
    </location>
</feature>
<evidence type="ECO:0000313" key="2">
    <source>
        <dbReference type="EMBL" id="KAK2713944.1"/>
    </source>
</evidence>
<gene>
    <name evidence="2" type="ORF">QYM36_009737</name>
</gene>
<accession>A0AA88HP79</accession>
<evidence type="ECO:0000259" key="1">
    <source>
        <dbReference type="Pfam" id="PF13843"/>
    </source>
</evidence>
<dbReference type="AlphaFoldDB" id="A0AA88HP79"/>
<organism evidence="2 3">
    <name type="scientific">Artemia franciscana</name>
    <name type="common">Brine shrimp</name>
    <name type="synonym">Artemia sanfranciscana</name>
    <dbReference type="NCBI Taxonomy" id="6661"/>
    <lineage>
        <taxon>Eukaryota</taxon>
        <taxon>Metazoa</taxon>
        <taxon>Ecdysozoa</taxon>
        <taxon>Arthropoda</taxon>
        <taxon>Crustacea</taxon>
        <taxon>Branchiopoda</taxon>
        <taxon>Anostraca</taxon>
        <taxon>Artemiidae</taxon>
        <taxon>Artemia</taxon>
    </lineage>
</organism>
<dbReference type="EMBL" id="JAVRJZ010000014">
    <property type="protein sequence ID" value="KAK2713944.1"/>
    <property type="molecule type" value="Genomic_DNA"/>
</dbReference>